<dbReference type="InterPro" id="IPR008930">
    <property type="entry name" value="Terpenoid_cyclase/PrenylTrfase"/>
</dbReference>
<evidence type="ECO:0000256" key="3">
    <source>
        <dbReference type="ARBA" id="ARBA00022723"/>
    </source>
</evidence>
<dbReference type="AlphaFoldDB" id="A0A9Q0CNK9"/>
<dbReference type="SFLD" id="SFLDS00005">
    <property type="entry name" value="Isoprenoid_Synthase_Type_I"/>
    <property type="match status" value="1"/>
</dbReference>
<protein>
    <submittedName>
        <fullName evidence="7">Uncharacterized protein</fullName>
    </submittedName>
</protein>
<dbReference type="InterPro" id="IPR050148">
    <property type="entry name" value="Terpene_synthase-like"/>
</dbReference>
<comment type="cofactor">
    <cofactor evidence="2">
        <name>Mg(2+)</name>
        <dbReference type="ChEBI" id="CHEBI:18420"/>
    </cofactor>
</comment>
<dbReference type="PANTHER" id="PTHR31225:SF252">
    <property type="entry name" value="TERPENE SYNTHASE 12-RELATED"/>
    <property type="match status" value="1"/>
</dbReference>
<evidence type="ECO:0000259" key="6">
    <source>
        <dbReference type="Pfam" id="PF03936"/>
    </source>
</evidence>
<dbReference type="InterPro" id="IPR005630">
    <property type="entry name" value="Terpene_synthase_metal-bd"/>
</dbReference>
<proteinExistence type="predicted"/>
<dbReference type="FunFam" id="1.50.10.130:FF:000001">
    <property type="entry name" value="Isoprene synthase, chloroplastic"/>
    <property type="match status" value="1"/>
</dbReference>
<dbReference type="SUPFAM" id="SSF48576">
    <property type="entry name" value="Terpenoid synthases"/>
    <property type="match status" value="1"/>
</dbReference>
<dbReference type="InterPro" id="IPR036965">
    <property type="entry name" value="Terpene_synth_N_sf"/>
</dbReference>
<dbReference type="FunFam" id="1.10.600.10:FF:000007">
    <property type="entry name" value="Isoprene synthase, chloroplastic"/>
    <property type="match status" value="1"/>
</dbReference>
<accession>A0A9Q0CNK9</accession>
<dbReference type="InterPro" id="IPR034741">
    <property type="entry name" value="Terpene_cyclase-like_1_C"/>
</dbReference>
<dbReference type="InterPro" id="IPR001906">
    <property type="entry name" value="Terpene_synth_N"/>
</dbReference>
<comment type="caution">
    <text evidence="7">The sequence shown here is derived from an EMBL/GenBank/DDBJ whole genome shotgun (WGS) entry which is preliminary data.</text>
</comment>
<evidence type="ECO:0000256" key="4">
    <source>
        <dbReference type="ARBA" id="ARBA00022842"/>
    </source>
</evidence>
<dbReference type="GO" id="GO:0010333">
    <property type="term" value="F:terpene synthase activity"/>
    <property type="evidence" value="ECO:0007669"/>
    <property type="project" value="InterPro"/>
</dbReference>
<dbReference type="OrthoDB" id="780085at2759"/>
<dbReference type="SUPFAM" id="SSF48239">
    <property type="entry name" value="Terpenoid cyclases/Protein prenyltransferases"/>
    <property type="match status" value="1"/>
</dbReference>
<dbReference type="InterPro" id="IPR044814">
    <property type="entry name" value="Terpene_cyclase_plant_C1"/>
</dbReference>
<feature type="domain" description="Terpene synthase metal-binding" evidence="6">
    <location>
        <begin position="288"/>
        <end position="525"/>
    </location>
</feature>
<dbReference type="PANTHER" id="PTHR31225">
    <property type="entry name" value="OS04G0344100 PROTEIN-RELATED"/>
    <property type="match status" value="1"/>
</dbReference>
<comment type="cofactor">
    <cofactor evidence="1">
        <name>Mn(2+)</name>
        <dbReference type="ChEBI" id="CHEBI:29035"/>
    </cofactor>
</comment>
<dbReference type="GO" id="GO:0016102">
    <property type="term" value="P:diterpenoid biosynthetic process"/>
    <property type="evidence" value="ECO:0007669"/>
    <property type="project" value="InterPro"/>
</dbReference>
<feature type="domain" description="Terpene synthase N-terminal" evidence="5">
    <location>
        <begin position="49"/>
        <end position="229"/>
    </location>
</feature>
<keyword evidence="3" id="KW-0479">Metal-binding</keyword>
<dbReference type="Gene3D" id="1.10.600.10">
    <property type="entry name" value="Farnesyl Diphosphate Synthase"/>
    <property type="match status" value="1"/>
</dbReference>
<evidence type="ECO:0000256" key="1">
    <source>
        <dbReference type="ARBA" id="ARBA00001936"/>
    </source>
</evidence>
<keyword evidence="4" id="KW-0460">Magnesium</keyword>
<dbReference type="Pfam" id="PF01397">
    <property type="entry name" value="Terpene_synth"/>
    <property type="match status" value="1"/>
</dbReference>
<dbReference type="Gene3D" id="1.50.10.130">
    <property type="entry name" value="Terpene synthase, N-terminal domain"/>
    <property type="match status" value="1"/>
</dbReference>
<reference evidence="7" key="1">
    <citation type="journal article" date="2022" name="Cell">
        <title>Repeat-based holocentromeres influence genome architecture and karyotype evolution.</title>
        <authorList>
            <person name="Hofstatter P.G."/>
            <person name="Thangavel G."/>
            <person name="Lux T."/>
            <person name="Neumann P."/>
            <person name="Vondrak T."/>
            <person name="Novak P."/>
            <person name="Zhang M."/>
            <person name="Costa L."/>
            <person name="Castellani M."/>
            <person name="Scott A."/>
            <person name="Toegelov H."/>
            <person name="Fuchs J."/>
            <person name="Mata-Sucre Y."/>
            <person name="Dias Y."/>
            <person name="Vanzela A.L.L."/>
            <person name="Huettel B."/>
            <person name="Almeida C.C.S."/>
            <person name="Simkova H."/>
            <person name="Souza G."/>
            <person name="Pedrosa-Harand A."/>
            <person name="Macas J."/>
            <person name="Mayer K.F.X."/>
            <person name="Houben A."/>
            <person name="Marques A."/>
        </authorList>
    </citation>
    <scope>NUCLEOTIDE SEQUENCE</scope>
    <source>
        <strain evidence="7">RhyBre1mFocal</strain>
    </source>
</reference>
<dbReference type="Pfam" id="PF03936">
    <property type="entry name" value="Terpene_synth_C"/>
    <property type="match status" value="1"/>
</dbReference>
<organism evidence="7 8">
    <name type="scientific">Rhynchospora breviuscula</name>
    <dbReference type="NCBI Taxonomy" id="2022672"/>
    <lineage>
        <taxon>Eukaryota</taxon>
        <taxon>Viridiplantae</taxon>
        <taxon>Streptophyta</taxon>
        <taxon>Embryophyta</taxon>
        <taxon>Tracheophyta</taxon>
        <taxon>Spermatophyta</taxon>
        <taxon>Magnoliopsida</taxon>
        <taxon>Liliopsida</taxon>
        <taxon>Poales</taxon>
        <taxon>Cyperaceae</taxon>
        <taxon>Cyperoideae</taxon>
        <taxon>Rhynchosporeae</taxon>
        <taxon>Rhynchospora</taxon>
    </lineage>
</organism>
<dbReference type="EMBL" id="JAMQYH010000002">
    <property type="protein sequence ID" value="KAJ1697098.1"/>
    <property type="molecule type" value="Genomic_DNA"/>
</dbReference>
<dbReference type="Proteomes" id="UP001151287">
    <property type="component" value="Unassembled WGS sequence"/>
</dbReference>
<keyword evidence="8" id="KW-1185">Reference proteome</keyword>
<dbReference type="SFLD" id="SFLDG01019">
    <property type="entry name" value="Terpene_Cyclase_Like_1_C_Termi"/>
    <property type="match status" value="1"/>
</dbReference>
<evidence type="ECO:0000313" key="8">
    <source>
        <dbReference type="Proteomes" id="UP001151287"/>
    </source>
</evidence>
<dbReference type="GO" id="GO:0000287">
    <property type="term" value="F:magnesium ion binding"/>
    <property type="evidence" value="ECO:0007669"/>
    <property type="project" value="InterPro"/>
</dbReference>
<gene>
    <name evidence="7" type="ORF">LUZ63_005610</name>
</gene>
<dbReference type="CDD" id="cd00684">
    <property type="entry name" value="Terpene_cyclase_plant_C1"/>
    <property type="match status" value="1"/>
</dbReference>
<dbReference type="InterPro" id="IPR008949">
    <property type="entry name" value="Isoprenoid_synthase_dom_sf"/>
</dbReference>
<evidence type="ECO:0000256" key="2">
    <source>
        <dbReference type="ARBA" id="ARBA00001946"/>
    </source>
</evidence>
<evidence type="ECO:0000259" key="5">
    <source>
        <dbReference type="Pfam" id="PF01397"/>
    </source>
</evidence>
<evidence type="ECO:0000313" key="7">
    <source>
        <dbReference type="EMBL" id="KAJ1697098.1"/>
    </source>
</evidence>
<sequence>MALRLGLSSFILYPPTKFRVLSYRSHVYAHSQSPQSTFARRPENYKPTIWHDNFIQSLSSGDKLGQIAKAKRVCDLKKEVSKMIFKEESLKDKLEFVDALQQLGVAYHFIEEINYVLTNIYKSKIQDLLDTINDDLYLVSLLFRLLRTNGFSVPEDIFRNFFDENGDCKPKISLDIKGMLSLYEASYFAKEGEEMLEMARHYTTKHLTKYLESCKHNDPRMKEHISHGLDLPLNWRVERLHTRWFIDQYKIGEQIRHALWELAILDFNLNQNLYKEELKQVSRWWTCLRLYENLPFIRDRLVENYLSCVGGAFEPEHYNYRITQTQVNCLLTTVDDIYDVYGSLNELEAFTKAIEQWDIAATEALPEYMQLCLSALFDNVENHSYSVFVRKGLDVSPILRRAWKDFCLASLVEARRYHEGYVPTLEEYLDNGWFSVAAHVIISYAYCINDDVTAKNLEQFSSGYPDIVRYSSLICRLYNDLATSNDELKRGDTKGSMIQCYMHQKKVTESVARQEIKNMIWKYWTKLNGEVFGCSDFPKFFRDVALDVPRMSQFLYQHDDGYGKPDHETKDKVTLLLLEPVN</sequence>
<name>A0A9Q0CNK9_9POAL</name>